<dbReference type="PRINTS" id="PR00335">
    <property type="entry name" value="KUPTAKETRKA"/>
</dbReference>
<reference evidence="10 11" key="1">
    <citation type="submission" date="2020-08" db="EMBL/GenBank/DDBJ databases">
        <title>Genomic Encyclopedia of Type Strains, Phase III (KMG-III): the genomes of soil and plant-associated and newly described type strains.</title>
        <authorList>
            <person name="Whitman W."/>
        </authorList>
    </citation>
    <scope>NUCLEOTIDE SEQUENCE [LARGE SCALE GENOMIC DNA]</scope>
    <source>
        <strain evidence="10 11">CECT 8571</strain>
    </source>
</reference>
<organism evidence="10 11">
    <name type="scientific">Simiduia aestuariiviva</name>
    <dbReference type="NCBI Taxonomy" id="1510459"/>
    <lineage>
        <taxon>Bacteria</taxon>
        <taxon>Pseudomonadati</taxon>
        <taxon>Pseudomonadota</taxon>
        <taxon>Gammaproteobacteria</taxon>
        <taxon>Cellvibrionales</taxon>
        <taxon>Cellvibrionaceae</taxon>
        <taxon>Simiduia</taxon>
    </lineage>
</organism>
<dbReference type="NCBIfam" id="NF007039">
    <property type="entry name" value="PRK09496.3-2"/>
    <property type="match status" value="1"/>
</dbReference>
<feature type="domain" description="RCK C-terminal" evidence="9">
    <location>
        <begin position="367"/>
        <end position="459"/>
    </location>
</feature>
<dbReference type="AlphaFoldDB" id="A0A839UTN4"/>
<proteinExistence type="predicted"/>
<feature type="domain" description="RCK N-terminal" evidence="8">
    <location>
        <begin position="231"/>
        <end position="347"/>
    </location>
</feature>
<dbReference type="RefSeq" id="WP_183911296.1">
    <property type="nucleotide sequence ID" value="NZ_JACHXZ010000004.1"/>
</dbReference>
<evidence type="ECO:0000256" key="5">
    <source>
        <dbReference type="ARBA" id="ARBA00022958"/>
    </source>
</evidence>
<name>A0A839UTN4_9GAMM</name>
<sequence>MKIIILGAGQVGGTLAVNLASESNDITVVDTNSALLEDLRDRIDIGVVTGSASHPNVLISAGIEDADMLVAVTSNDEINMVACQVAHSLFRTPTKIARVRSQAYLSQGNLFSNDVIPIDVLISPERLVSDYIYRLIEHPGALQVLDFAEGRVQLVAVRAYYGGPLVGQELRYLRQHMPSVDTRVAAIYRRGKAMMPEGSSVIEADDEVFFIAAKADIRAVMSELRRLESSYKRIIIAGGGNIGSRLAAQLEKRYSVKIIEFNEARCNSLSEELEDTIVLLGSASDQDLLLEENIEDTDVFLALTNDDEANIMSSMLAKRLGARKVMTLINNAAYVDLVQGGEIDIAISPQTTTIGSLLTHVRRGDMVNVHSLRRGAAEAIEVIAHGDSKTSRVVGRAIEDIDLPEGASIGAIVREHDTGSEVIIAHDDVVVKTGDHVIVFLVNKKYTKDVERLFQVGFSFF</sequence>
<dbReference type="Gene3D" id="3.40.50.720">
    <property type="entry name" value="NAD(P)-binding Rossmann-like Domain"/>
    <property type="match status" value="2"/>
</dbReference>
<dbReference type="GO" id="GO:0015079">
    <property type="term" value="F:potassium ion transmembrane transporter activity"/>
    <property type="evidence" value="ECO:0007669"/>
    <property type="project" value="InterPro"/>
</dbReference>
<dbReference type="PANTHER" id="PTHR43833">
    <property type="entry name" value="POTASSIUM CHANNEL PROTEIN 2-RELATED-RELATED"/>
    <property type="match status" value="1"/>
</dbReference>
<keyword evidence="2" id="KW-0813">Transport</keyword>
<dbReference type="PANTHER" id="PTHR43833:SF5">
    <property type="entry name" value="TRK SYSTEM POTASSIUM UPTAKE PROTEIN TRKA"/>
    <property type="match status" value="1"/>
</dbReference>
<evidence type="ECO:0000259" key="8">
    <source>
        <dbReference type="PROSITE" id="PS51201"/>
    </source>
</evidence>
<dbReference type="NCBIfam" id="NF007032">
    <property type="entry name" value="PRK09496.1-4"/>
    <property type="match status" value="1"/>
</dbReference>
<dbReference type="InterPro" id="IPR006037">
    <property type="entry name" value="RCK_C"/>
</dbReference>
<feature type="domain" description="RCK C-terminal" evidence="9">
    <location>
        <begin position="142"/>
        <end position="226"/>
    </location>
</feature>
<evidence type="ECO:0000256" key="6">
    <source>
        <dbReference type="ARBA" id="ARBA00023027"/>
    </source>
</evidence>
<evidence type="ECO:0000259" key="9">
    <source>
        <dbReference type="PROSITE" id="PS51202"/>
    </source>
</evidence>
<dbReference type="Pfam" id="PF02080">
    <property type="entry name" value="TrkA_C"/>
    <property type="match status" value="2"/>
</dbReference>
<evidence type="ECO:0000256" key="7">
    <source>
        <dbReference type="ARBA" id="ARBA00023065"/>
    </source>
</evidence>
<dbReference type="FunFam" id="3.40.50.720:FF:000042">
    <property type="entry name" value="Trk system potassium transporter TrkA"/>
    <property type="match status" value="1"/>
</dbReference>
<accession>A0A839UTN4</accession>
<evidence type="ECO:0000313" key="11">
    <source>
        <dbReference type="Proteomes" id="UP000559987"/>
    </source>
</evidence>
<dbReference type="PROSITE" id="PS51201">
    <property type="entry name" value="RCK_N"/>
    <property type="match status" value="2"/>
</dbReference>
<protein>
    <recommendedName>
        <fullName evidence="1">Trk system potassium uptake protein TrkA</fullName>
    </recommendedName>
</protein>
<evidence type="ECO:0000256" key="4">
    <source>
        <dbReference type="ARBA" id="ARBA00022737"/>
    </source>
</evidence>
<dbReference type="FunFam" id="3.30.70.1450:FF:000001">
    <property type="entry name" value="Trk system potassium transporter TrkA"/>
    <property type="match status" value="1"/>
</dbReference>
<dbReference type="PROSITE" id="PS51202">
    <property type="entry name" value="RCK_C"/>
    <property type="match status" value="2"/>
</dbReference>
<dbReference type="InterPro" id="IPR006036">
    <property type="entry name" value="K_uptake_TrkA"/>
</dbReference>
<dbReference type="Proteomes" id="UP000559987">
    <property type="component" value="Unassembled WGS sequence"/>
</dbReference>
<evidence type="ECO:0000256" key="1">
    <source>
        <dbReference type="ARBA" id="ARBA00017378"/>
    </source>
</evidence>
<dbReference type="SUPFAM" id="SSF51735">
    <property type="entry name" value="NAD(P)-binding Rossmann-fold domains"/>
    <property type="match status" value="2"/>
</dbReference>
<feature type="domain" description="RCK N-terminal" evidence="8">
    <location>
        <begin position="1"/>
        <end position="122"/>
    </location>
</feature>
<comment type="caution">
    <text evidence="10">The sequence shown here is derived from an EMBL/GenBank/DDBJ whole genome shotgun (WGS) entry which is preliminary data.</text>
</comment>
<keyword evidence="7" id="KW-0406">Ion transport</keyword>
<dbReference type="Pfam" id="PF02254">
    <property type="entry name" value="TrkA_N"/>
    <property type="match status" value="2"/>
</dbReference>
<evidence type="ECO:0000313" key="10">
    <source>
        <dbReference type="EMBL" id="MBB3169810.1"/>
    </source>
</evidence>
<dbReference type="SUPFAM" id="SSF116726">
    <property type="entry name" value="TrkA C-terminal domain-like"/>
    <property type="match status" value="2"/>
</dbReference>
<dbReference type="NCBIfam" id="NF007031">
    <property type="entry name" value="PRK09496.1-2"/>
    <property type="match status" value="1"/>
</dbReference>
<gene>
    <name evidence="10" type="ORF">FHS30_003023</name>
</gene>
<dbReference type="Gene3D" id="3.30.70.1450">
    <property type="entry name" value="Regulator of K+ conductance, C-terminal domain"/>
    <property type="match status" value="2"/>
</dbReference>
<dbReference type="InterPro" id="IPR036721">
    <property type="entry name" value="RCK_C_sf"/>
</dbReference>
<keyword evidence="6" id="KW-0520">NAD</keyword>
<keyword evidence="5" id="KW-0630">Potassium</keyword>
<evidence type="ECO:0000256" key="3">
    <source>
        <dbReference type="ARBA" id="ARBA00022538"/>
    </source>
</evidence>
<dbReference type="InterPro" id="IPR036291">
    <property type="entry name" value="NAD(P)-bd_dom_sf"/>
</dbReference>
<dbReference type="FunFam" id="3.40.50.720:FF:000027">
    <property type="entry name" value="Trk system potassium transporter TrkA"/>
    <property type="match status" value="1"/>
</dbReference>
<dbReference type="EMBL" id="JACHXZ010000004">
    <property type="protein sequence ID" value="MBB3169810.1"/>
    <property type="molecule type" value="Genomic_DNA"/>
</dbReference>
<dbReference type="InterPro" id="IPR003148">
    <property type="entry name" value="RCK_N"/>
</dbReference>
<keyword evidence="11" id="KW-1185">Reference proteome</keyword>
<evidence type="ECO:0000256" key="2">
    <source>
        <dbReference type="ARBA" id="ARBA00022448"/>
    </source>
</evidence>
<dbReference type="NCBIfam" id="NF007030">
    <property type="entry name" value="PRK09496.1-1"/>
    <property type="match status" value="1"/>
</dbReference>
<dbReference type="InterPro" id="IPR050721">
    <property type="entry name" value="Trk_Ktr_HKT_K-transport"/>
</dbReference>
<keyword evidence="4" id="KW-0677">Repeat</keyword>
<dbReference type="GO" id="GO:0005886">
    <property type="term" value="C:plasma membrane"/>
    <property type="evidence" value="ECO:0007669"/>
    <property type="project" value="InterPro"/>
</dbReference>
<keyword evidence="3" id="KW-0633">Potassium transport</keyword>